<dbReference type="EC" id="2.5.1.78" evidence="3 7"/>
<dbReference type="Gene3D" id="3.40.50.960">
    <property type="entry name" value="Lumazine/riboflavin synthase"/>
    <property type="match status" value="1"/>
</dbReference>
<evidence type="ECO:0000256" key="5">
    <source>
        <dbReference type="ARBA" id="ARBA00022679"/>
    </source>
</evidence>
<keyword evidence="12" id="KW-1185">Reference proteome</keyword>
<dbReference type="KEGG" id="bpdz:BBN53_17870"/>
<comment type="similarity">
    <text evidence="2 7">Belongs to the DMRL synthase family.</text>
</comment>
<evidence type="ECO:0000256" key="1">
    <source>
        <dbReference type="ARBA" id="ARBA00004917"/>
    </source>
</evidence>
<evidence type="ECO:0000313" key="9">
    <source>
        <dbReference type="EMBL" id="ANY17582.1"/>
    </source>
</evidence>
<dbReference type="GO" id="GO:0000906">
    <property type="term" value="F:6,7-dimethyl-8-ribityllumazine synthase activity"/>
    <property type="evidence" value="ECO:0007669"/>
    <property type="project" value="UniProtKB-UniRule"/>
</dbReference>
<dbReference type="GO" id="GO:0009231">
    <property type="term" value="P:riboflavin biosynthetic process"/>
    <property type="evidence" value="ECO:0007669"/>
    <property type="project" value="UniProtKB-UniRule"/>
</dbReference>
<dbReference type="AlphaFoldDB" id="A0A0J6BZU0"/>
<feature type="binding site" evidence="7">
    <location>
        <position position="24"/>
    </location>
    <ligand>
        <name>5-amino-6-(D-ribitylamino)uracil</name>
        <dbReference type="ChEBI" id="CHEBI:15934"/>
    </ligand>
</feature>
<dbReference type="UniPathway" id="UPA00275">
    <property type="reaction ID" value="UER00404"/>
</dbReference>
<evidence type="ECO:0000313" key="10">
    <source>
        <dbReference type="EMBL" id="CUI74506.1"/>
    </source>
</evidence>
<feature type="active site" description="Proton donor" evidence="7">
    <location>
        <position position="90"/>
    </location>
</feature>
<dbReference type="PANTHER" id="PTHR21058">
    <property type="entry name" value="6,7-DIMETHYL-8-RIBITYLLUMAZINE SYNTHASE DMRL SYNTHASE LUMAZINE SYNTHASE"/>
    <property type="match status" value="1"/>
</dbReference>
<organism evidence="10 11">
    <name type="scientific">Bordetella pseudohinzii</name>
    <dbReference type="NCBI Taxonomy" id="1331258"/>
    <lineage>
        <taxon>Bacteria</taxon>
        <taxon>Pseudomonadati</taxon>
        <taxon>Pseudomonadota</taxon>
        <taxon>Betaproteobacteria</taxon>
        <taxon>Burkholderiales</taxon>
        <taxon>Alcaligenaceae</taxon>
        <taxon>Bordetella</taxon>
    </lineage>
</organism>
<feature type="binding site" evidence="7">
    <location>
        <begin position="58"/>
        <end position="60"/>
    </location>
    <ligand>
        <name>5-amino-6-(D-ribitylamino)uracil</name>
        <dbReference type="ChEBI" id="CHEBI:15934"/>
    </ligand>
</feature>
<feature type="binding site" evidence="7">
    <location>
        <position position="129"/>
    </location>
    <ligand>
        <name>(2S)-2-hydroxy-3-oxobutyl phosphate</name>
        <dbReference type="ChEBI" id="CHEBI:58830"/>
    </ligand>
</feature>
<dbReference type="InterPro" id="IPR034964">
    <property type="entry name" value="LS"/>
</dbReference>
<dbReference type="GO" id="GO:0005829">
    <property type="term" value="C:cytosol"/>
    <property type="evidence" value="ECO:0007669"/>
    <property type="project" value="TreeGrafter"/>
</dbReference>
<comment type="function">
    <text evidence="7">Catalyzes the formation of 6,7-dimethyl-8-ribityllumazine by condensation of 5-amino-6-(D-ribitylamino)uracil with 3,4-dihydroxy-2-butanone 4-phosphate. This is the penultimate step in the biosynthesis of riboflavin.</text>
</comment>
<feature type="compositionally biased region" description="Acidic residues" evidence="8">
    <location>
        <begin position="152"/>
        <end position="173"/>
    </location>
</feature>
<feature type="binding site" evidence="7">
    <location>
        <begin position="82"/>
        <end position="84"/>
    </location>
    <ligand>
        <name>5-amino-6-(D-ribitylamino)uracil</name>
        <dbReference type="ChEBI" id="CHEBI:15934"/>
    </ligand>
</feature>
<protein>
    <recommendedName>
        <fullName evidence="3 7">6,7-dimethyl-8-ribityllumazine synthase</fullName>
        <shortName evidence="7">DMRL synthase</shortName>
        <shortName evidence="7">LS</shortName>
        <shortName evidence="7">Lumazine synthase</shortName>
        <ecNumber evidence="3 7">2.5.1.78</ecNumber>
    </recommendedName>
</protein>
<dbReference type="HAMAP" id="MF_00178">
    <property type="entry name" value="Lumazine_synth"/>
    <property type="match status" value="1"/>
</dbReference>
<evidence type="ECO:0000256" key="4">
    <source>
        <dbReference type="ARBA" id="ARBA00022619"/>
    </source>
</evidence>
<evidence type="ECO:0000256" key="7">
    <source>
        <dbReference type="HAMAP-Rule" id="MF_00178"/>
    </source>
</evidence>
<dbReference type="OrthoDB" id="9809709at2"/>
<dbReference type="InterPro" id="IPR036467">
    <property type="entry name" value="LS/RS_sf"/>
</dbReference>
<dbReference type="Pfam" id="PF00885">
    <property type="entry name" value="DMRL_synthase"/>
    <property type="match status" value="1"/>
</dbReference>
<keyword evidence="4 7" id="KW-0686">Riboflavin biosynthesis</keyword>
<dbReference type="SUPFAM" id="SSF52121">
    <property type="entry name" value="Lumazine synthase"/>
    <property type="match status" value="1"/>
</dbReference>
<dbReference type="NCBIfam" id="TIGR00114">
    <property type="entry name" value="lumazine-synth"/>
    <property type="match status" value="1"/>
</dbReference>
<feature type="binding site" evidence="7">
    <location>
        <begin position="87"/>
        <end position="88"/>
    </location>
    <ligand>
        <name>(2S)-2-hydroxy-3-oxobutyl phosphate</name>
        <dbReference type="ChEBI" id="CHEBI:58830"/>
    </ligand>
</feature>
<dbReference type="RefSeq" id="WP_043212155.1">
    <property type="nucleotide sequence ID" value="NZ_CAJGUP010000183.1"/>
</dbReference>
<dbReference type="InterPro" id="IPR002180">
    <property type="entry name" value="LS/RS"/>
</dbReference>
<dbReference type="EMBL" id="CYTV01000004">
    <property type="protein sequence ID" value="CUI74506.1"/>
    <property type="molecule type" value="Genomic_DNA"/>
</dbReference>
<keyword evidence="5 7" id="KW-0808">Transferase</keyword>
<dbReference type="PANTHER" id="PTHR21058:SF0">
    <property type="entry name" value="6,7-DIMETHYL-8-RIBITYLLUMAZINE SYNTHASE"/>
    <property type="match status" value="1"/>
</dbReference>
<reference evidence="10 11" key="1">
    <citation type="submission" date="2015-09" db="EMBL/GenBank/DDBJ databases">
        <authorList>
            <person name="Jackson K.R."/>
            <person name="Lunt B.L."/>
            <person name="Fisher J.N.B."/>
            <person name="Gardner A.V."/>
            <person name="Bailey M.E."/>
            <person name="Deus L.M."/>
            <person name="Earl A.S."/>
            <person name="Gibby P.D."/>
            <person name="Hartmann K.A."/>
            <person name="Liu J.E."/>
            <person name="Manci A.M."/>
            <person name="Nielsen D.A."/>
            <person name="Solomon M.B."/>
            <person name="Breakwell D.P."/>
            <person name="Burnett S.H."/>
            <person name="Grose J.H."/>
        </authorList>
    </citation>
    <scope>NUCLEOTIDE SEQUENCE [LARGE SCALE GENOMIC DNA]</scope>
    <source>
        <strain evidence="10 11">2789STDY5608636</strain>
    </source>
</reference>
<evidence type="ECO:0000256" key="2">
    <source>
        <dbReference type="ARBA" id="ARBA00007424"/>
    </source>
</evidence>
<name>A0A0J6BZU0_9BORD</name>
<dbReference type="CDD" id="cd09209">
    <property type="entry name" value="Lumazine_synthase-I"/>
    <property type="match status" value="1"/>
</dbReference>
<sequence>MNPYILTPDLNGEGLHIGIVRARFNEEVGQTELAACLEELAKLGVDERDVMVVSVPGALEMGVALARMAESYEFDALIALGAVIRGETYHFEVVSNESATAITRISLETGIPVANGILTVDTDEQAAARAEGKGRDCAQVAVEMANLVAALEPEEDDEDDEDEDFDDEEDDER</sequence>
<feature type="binding site" evidence="7">
    <location>
        <position position="115"/>
    </location>
    <ligand>
        <name>5-amino-6-(D-ribitylamino)uracil</name>
        <dbReference type="ChEBI" id="CHEBI:15934"/>
    </ligand>
</feature>
<evidence type="ECO:0000256" key="8">
    <source>
        <dbReference type="SAM" id="MobiDB-lite"/>
    </source>
</evidence>
<dbReference type="EMBL" id="CP016440">
    <property type="protein sequence ID" value="ANY17582.1"/>
    <property type="molecule type" value="Genomic_DNA"/>
</dbReference>
<evidence type="ECO:0000256" key="3">
    <source>
        <dbReference type="ARBA" id="ARBA00012664"/>
    </source>
</evidence>
<evidence type="ECO:0000313" key="12">
    <source>
        <dbReference type="Proteomes" id="UP000092950"/>
    </source>
</evidence>
<accession>A0A0M9I8P3</accession>
<comment type="catalytic activity">
    <reaction evidence="6 7">
        <text>(2S)-2-hydroxy-3-oxobutyl phosphate + 5-amino-6-(D-ribitylamino)uracil = 6,7-dimethyl-8-(1-D-ribityl)lumazine + phosphate + 2 H2O + H(+)</text>
        <dbReference type="Rhea" id="RHEA:26152"/>
        <dbReference type="ChEBI" id="CHEBI:15377"/>
        <dbReference type="ChEBI" id="CHEBI:15378"/>
        <dbReference type="ChEBI" id="CHEBI:15934"/>
        <dbReference type="ChEBI" id="CHEBI:43474"/>
        <dbReference type="ChEBI" id="CHEBI:58201"/>
        <dbReference type="ChEBI" id="CHEBI:58830"/>
        <dbReference type="EC" id="2.5.1.78"/>
    </reaction>
</comment>
<evidence type="ECO:0000313" key="11">
    <source>
        <dbReference type="Proteomes" id="UP000053096"/>
    </source>
</evidence>
<dbReference type="Proteomes" id="UP000053096">
    <property type="component" value="Unassembled WGS sequence"/>
</dbReference>
<evidence type="ECO:0000256" key="6">
    <source>
        <dbReference type="ARBA" id="ARBA00048785"/>
    </source>
</evidence>
<reference evidence="9 12" key="2">
    <citation type="submission" date="2016-07" db="EMBL/GenBank/DDBJ databases">
        <title>Complete genome sequences of Bordetella pseudohinzii.</title>
        <authorList>
            <person name="Spilker T."/>
            <person name="Darrah R."/>
            <person name="LiPuma J.J."/>
        </authorList>
    </citation>
    <scope>NUCLEOTIDE SEQUENCE [LARGE SCALE GENOMIC DNA]</scope>
    <source>
        <strain evidence="9 12">HI4681</strain>
    </source>
</reference>
<comment type="pathway">
    <text evidence="1 7">Cofactor biosynthesis; riboflavin biosynthesis; riboflavin from 2-hydroxy-3-oxobutyl phosphate and 5-amino-6-(D-ribitylamino)uracil: step 1/2.</text>
</comment>
<proteinExistence type="inferred from homology"/>
<dbReference type="Proteomes" id="UP000092950">
    <property type="component" value="Chromosome"/>
</dbReference>
<accession>A0A0J6BZU0</accession>
<feature type="region of interest" description="Disordered" evidence="8">
    <location>
        <begin position="149"/>
        <end position="173"/>
    </location>
</feature>
<dbReference type="GO" id="GO:0009349">
    <property type="term" value="C:riboflavin synthase complex"/>
    <property type="evidence" value="ECO:0007669"/>
    <property type="project" value="UniProtKB-UniRule"/>
</dbReference>
<gene>
    <name evidence="7 10" type="primary">ribH</name>
    <name evidence="9" type="ORF">BBN53_17870</name>
    <name evidence="10" type="ORF">ERS370011_02031</name>
</gene>